<reference evidence="9 10" key="1">
    <citation type="submission" date="2024-06" db="EMBL/GenBank/DDBJ databases">
        <title>Genome of Rhodovulum iodosum, a marine photoferrotroph.</title>
        <authorList>
            <person name="Bianchini G."/>
            <person name="Nikeleit V."/>
            <person name="Kappler A."/>
            <person name="Bryce C."/>
            <person name="Sanchez-Baracaldo P."/>
        </authorList>
    </citation>
    <scope>NUCLEOTIDE SEQUENCE [LARGE SCALE GENOMIC DNA]</scope>
    <source>
        <strain evidence="9 10">UT/N1</strain>
    </source>
</reference>
<sequence>MKDLPKDDIPALMAEMGRRARAAAADLAFAAPGAKAEALAAAAQMVRERQAEIQEANARDMAFAHAKELSAAMLDRLHLDAARIDGIALGLEAVAAQPDPVGAVMAEWDMPSGLHIRRVRTPLGVVGVIYESRPNVTTDAGALCLKAGNAVILRGGSESLHSSEALAGCLTAGLKQAGLPEHAVQLVPTRDREAVREMLTMTGAIDVIVPRGGKGLVELVQREARVPVFAHLEGIVHIYVDKAADPQKARDVVLNAKTRRTGICGAAECLLVHRDVAEGLGADLVAALSAAGVQVHAGPGLAHLPGTVAATEADWGREYLDMDIAAKVVDDIDAAIAHIRDHGSQHTDAILTEDDAAADRFFARLDSAILMRNASTQFADGGEFGMGAEIGIATGKLHARGPVGAEQLTSFKYLVEGAGTVRP</sequence>
<dbReference type="NCBIfam" id="TIGR00407">
    <property type="entry name" value="proA"/>
    <property type="match status" value="1"/>
</dbReference>
<dbReference type="InterPro" id="IPR016163">
    <property type="entry name" value="Ald_DH_C"/>
</dbReference>
<dbReference type="InterPro" id="IPR000965">
    <property type="entry name" value="GPR_dom"/>
</dbReference>
<evidence type="ECO:0000259" key="8">
    <source>
        <dbReference type="Pfam" id="PF00171"/>
    </source>
</evidence>
<evidence type="ECO:0000256" key="1">
    <source>
        <dbReference type="ARBA" id="ARBA00004985"/>
    </source>
</evidence>
<dbReference type="InterPro" id="IPR015590">
    <property type="entry name" value="Aldehyde_DH_dom"/>
</dbReference>
<dbReference type="InterPro" id="IPR020593">
    <property type="entry name" value="G-glutamylP_reductase_CS"/>
</dbReference>
<dbReference type="InterPro" id="IPR016161">
    <property type="entry name" value="Ald_DH/histidinol_DH"/>
</dbReference>
<comment type="function">
    <text evidence="7">Catalyzes the NADPH-dependent reduction of L-glutamate 5-phosphate into L-glutamate 5-semialdehyde and phosphate. The product spontaneously undergoes cyclization to form 1-pyrroline-5-carboxylate.</text>
</comment>
<evidence type="ECO:0000256" key="4">
    <source>
        <dbReference type="ARBA" id="ARBA00022857"/>
    </source>
</evidence>
<dbReference type="EMBL" id="JBEHHI010000002">
    <property type="protein sequence ID" value="MEX5729035.1"/>
    <property type="molecule type" value="Genomic_DNA"/>
</dbReference>
<comment type="pathway">
    <text evidence="1 7">Amino-acid biosynthesis; L-proline biosynthesis; L-glutamate 5-semialdehyde from L-glutamate: step 2/2.</text>
</comment>
<dbReference type="InterPro" id="IPR016162">
    <property type="entry name" value="Ald_DH_N"/>
</dbReference>
<keyword evidence="3 7" id="KW-0641">Proline biosynthesis</keyword>
<dbReference type="PIRSF" id="PIRSF000151">
    <property type="entry name" value="GPR"/>
    <property type="match status" value="1"/>
</dbReference>
<protein>
    <recommendedName>
        <fullName evidence="7">Gamma-glutamyl phosphate reductase</fullName>
        <shortName evidence="7">GPR</shortName>
        <ecNumber evidence="7">1.2.1.41</ecNumber>
    </recommendedName>
    <alternativeName>
        <fullName evidence="7">Glutamate-5-semialdehyde dehydrogenase</fullName>
    </alternativeName>
    <alternativeName>
        <fullName evidence="7">Glutamyl-gamma-semialdehyde dehydrogenase</fullName>
        <shortName evidence="7">GSA dehydrogenase</shortName>
    </alternativeName>
</protein>
<evidence type="ECO:0000256" key="7">
    <source>
        <dbReference type="HAMAP-Rule" id="MF_00412"/>
    </source>
</evidence>
<keyword evidence="7" id="KW-0963">Cytoplasm</keyword>
<dbReference type="HAMAP" id="MF_00412">
    <property type="entry name" value="ProA"/>
    <property type="match status" value="1"/>
</dbReference>
<keyword evidence="10" id="KW-1185">Reference proteome</keyword>
<dbReference type="NCBIfam" id="NF001221">
    <property type="entry name" value="PRK00197.1"/>
    <property type="match status" value="1"/>
</dbReference>
<dbReference type="Proteomes" id="UP001560019">
    <property type="component" value="Unassembled WGS sequence"/>
</dbReference>
<dbReference type="Gene3D" id="3.40.309.10">
    <property type="entry name" value="Aldehyde Dehydrogenase, Chain A, domain 2"/>
    <property type="match status" value="1"/>
</dbReference>
<dbReference type="PANTHER" id="PTHR11063:SF8">
    <property type="entry name" value="DELTA-1-PYRROLINE-5-CARBOXYLATE SYNTHASE"/>
    <property type="match status" value="1"/>
</dbReference>
<evidence type="ECO:0000256" key="2">
    <source>
        <dbReference type="ARBA" id="ARBA00022605"/>
    </source>
</evidence>
<dbReference type="CDD" id="cd07079">
    <property type="entry name" value="ALDH_F18-19_ProA-GPR"/>
    <property type="match status" value="1"/>
</dbReference>
<evidence type="ECO:0000256" key="3">
    <source>
        <dbReference type="ARBA" id="ARBA00022650"/>
    </source>
</evidence>
<comment type="similarity">
    <text evidence="7">Belongs to the gamma-glutamyl phosphate reductase family.</text>
</comment>
<evidence type="ECO:0000256" key="6">
    <source>
        <dbReference type="ARBA" id="ARBA00049024"/>
    </source>
</evidence>
<dbReference type="PANTHER" id="PTHR11063">
    <property type="entry name" value="GLUTAMATE SEMIALDEHYDE DEHYDROGENASE"/>
    <property type="match status" value="1"/>
</dbReference>
<proteinExistence type="inferred from homology"/>
<organism evidence="9 10">
    <name type="scientific">Rhodovulum iodosum</name>
    <dbReference type="NCBI Taxonomy" id="68291"/>
    <lineage>
        <taxon>Bacteria</taxon>
        <taxon>Pseudomonadati</taxon>
        <taxon>Pseudomonadota</taxon>
        <taxon>Alphaproteobacteria</taxon>
        <taxon>Rhodobacterales</taxon>
        <taxon>Paracoccaceae</taxon>
        <taxon>Rhodovulum</taxon>
    </lineage>
</organism>
<keyword evidence="5 7" id="KW-0560">Oxidoreductase</keyword>
<keyword evidence="2 7" id="KW-0028">Amino-acid biosynthesis</keyword>
<name>A0ABV3XUL7_9RHOB</name>
<dbReference type="InterPro" id="IPR012134">
    <property type="entry name" value="Glu-5-SA_DH"/>
</dbReference>
<gene>
    <name evidence="7" type="primary">proA</name>
    <name evidence="9" type="ORF">Ga0609869_002388</name>
</gene>
<dbReference type="EC" id="1.2.1.41" evidence="7"/>
<accession>A0ABV3XUL7</accession>
<feature type="domain" description="Aldehyde dehydrogenase" evidence="8">
    <location>
        <begin position="18"/>
        <end position="291"/>
    </location>
</feature>
<dbReference type="RefSeq" id="WP_125404177.1">
    <property type="nucleotide sequence ID" value="NZ_JBEHHI010000002.1"/>
</dbReference>
<comment type="subcellular location">
    <subcellularLocation>
        <location evidence="7">Cytoplasm</location>
    </subcellularLocation>
</comment>
<keyword evidence="4 7" id="KW-0521">NADP</keyword>
<evidence type="ECO:0000256" key="5">
    <source>
        <dbReference type="ARBA" id="ARBA00023002"/>
    </source>
</evidence>
<dbReference type="Pfam" id="PF00171">
    <property type="entry name" value="Aldedh"/>
    <property type="match status" value="1"/>
</dbReference>
<dbReference type="Gene3D" id="3.40.605.10">
    <property type="entry name" value="Aldehyde Dehydrogenase, Chain A, domain 1"/>
    <property type="match status" value="1"/>
</dbReference>
<comment type="caution">
    <text evidence="9">The sequence shown here is derived from an EMBL/GenBank/DDBJ whole genome shotgun (WGS) entry which is preliminary data.</text>
</comment>
<evidence type="ECO:0000313" key="10">
    <source>
        <dbReference type="Proteomes" id="UP001560019"/>
    </source>
</evidence>
<dbReference type="SUPFAM" id="SSF53720">
    <property type="entry name" value="ALDH-like"/>
    <property type="match status" value="1"/>
</dbReference>
<comment type="catalytic activity">
    <reaction evidence="6 7">
        <text>L-glutamate 5-semialdehyde + phosphate + NADP(+) = L-glutamyl 5-phosphate + NADPH + H(+)</text>
        <dbReference type="Rhea" id="RHEA:19541"/>
        <dbReference type="ChEBI" id="CHEBI:15378"/>
        <dbReference type="ChEBI" id="CHEBI:43474"/>
        <dbReference type="ChEBI" id="CHEBI:57783"/>
        <dbReference type="ChEBI" id="CHEBI:58066"/>
        <dbReference type="ChEBI" id="CHEBI:58274"/>
        <dbReference type="ChEBI" id="CHEBI:58349"/>
        <dbReference type="EC" id="1.2.1.41"/>
    </reaction>
</comment>
<evidence type="ECO:0000313" key="9">
    <source>
        <dbReference type="EMBL" id="MEX5729035.1"/>
    </source>
</evidence>
<dbReference type="PROSITE" id="PS01223">
    <property type="entry name" value="PROA"/>
    <property type="match status" value="1"/>
</dbReference>